<dbReference type="AlphaFoldDB" id="A0A0J9QUI9"/>
<dbReference type="KEGG" id="dsi:Dsimw501_GD28961"/>
<evidence type="ECO:0000313" key="1">
    <source>
        <dbReference type="EMBL" id="KMY87701.1"/>
    </source>
</evidence>
<name>A0A0J9QUI9_DROSI</name>
<dbReference type="Proteomes" id="UP000035880">
    <property type="component" value="Chromosome 2L"/>
</dbReference>
<protein>
    <submittedName>
        <fullName evidence="1">Uncharacterized protein</fullName>
    </submittedName>
</protein>
<sequence length="118" mass="13374">MAKKTCRRLSQRDQELLCEFVRKSSTCAACQDPEYVLRGVPPGWDFPGSPPTPSPSSKLIPQGGSCILQLHQALHRSSPRSATWYSVLSTPYTVVRTWYLRVLNNFSQQHSTLFQTFD</sequence>
<dbReference type="OrthoDB" id="7838425at2759"/>
<dbReference type="EMBL" id="CM002910">
    <property type="protein sequence ID" value="KMY87701.1"/>
    <property type="molecule type" value="Genomic_DNA"/>
</dbReference>
<accession>A0A0J9QUI9</accession>
<reference evidence="1" key="3">
    <citation type="submission" date="2015-04" db="EMBL/GenBank/DDBJ databases">
        <authorList>
            <consortium name="FlyBase"/>
        </authorList>
    </citation>
    <scope>NUCLEOTIDE SEQUENCE</scope>
    <source>
        <strain evidence="1">W501</strain>
    </source>
</reference>
<reference evidence="1" key="1">
    <citation type="journal article" date="2013" name="Genome Res.">
        <title>A second-generation assembly of the Drosophila simulans genome provides new insights into patterns of lineage-specific divergence.</title>
        <authorList>
            <person name="Hu T.T."/>
            <person name="Eisen M.B."/>
            <person name="Thornton K.R."/>
            <person name="Andolfatto P."/>
        </authorList>
    </citation>
    <scope>NUCLEOTIDE SEQUENCE [LARGE SCALE GENOMIC DNA]</scope>
    <source>
        <strain evidence="1">W501</strain>
    </source>
</reference>
<gene>
    <name evidence="1" type="primary">Dsim\GD28961</name>
    <name evidence="1" type="ORF">Dsimw501_GD28961</name>
</gene>
<proteinExistence type="predicted"/>
<organism evidence="1">
    <name type="scientific">Drosophila simulans</name>
    <name type="common">Fruit fly</name>
    <dbReference type="NCBI Taxonomy" id="7240"/>
    <lineage>
        <taxon>Eukaryota</taxon>
        <taxon>Metazoa</taxon>
        <taxon>Ecdysozoa</taxon>
        <taxon>Arthropoda</taxon>
        <taxon>Hexapoda</taxon>
        <taxon>Insecta</taxon>
        <taxon>Pterygota</taxon>
        <taxon>Neoptera</taxon>
        <taxon>Endopterygota</taxon>
        <taxon>Diptera</taxon>
        <taxon>Brachycera</taxon>
        <taxon>Muscomorpha</taxon>
        <taxon>Ephydroidea</taxon>
        <taxon>Drosophilidae</taxon>
        <taxon>Drosophila</taxon>
        <taxon>Sophophora</taxon>
    </lineage>
</organism>
<reference evidence="1" key="2">
    <citation type="submission" date="2014-06" db="EMBL/GenBank/DDBJ databases">
        <authorList>
            <person name="Hu T."/>
            <person name="Eisen M.B."/>
            <person name="Thornton K.R."/>
            <person name="Andolfatto P."/>
        </authorList>
    </citation>
    <scope>NUCLEOTIDE SEQUENCE</scope>
    <source>
        <strain evidence="1">W501</strain>
    </source>
</reference>